<evidence type="ECO:0000259" key="13">
    <source>
        <dbReference type="Pfam" id="PF01890"/>
    </source>
</evidence>
<dbReference type="AlphaFoldDB" id="A0A4V2G258"/>
<dbReference type="InterPro" id="IPR036518">
    <property type="entry name" value="CobE/GbiG_C_sf"/>
</dbReference>
<dbReference type="Pfam" id="PF13241">
    <property type="entry name" value="NAD_binding_7"/>
    <property type="match status" value="1"/>
</dbReference>
<evidence type="ECO:0000256" key="11">
    <source>
        <dbReference type="ARBA" id="ARBA00047561"/>
    </source>
</evidence>
<dbReference type="GO" id="GO:0004851">
    <property type="term" value="F:uroporphyrin-III C-methyltransferase activity"/>
    <property type="evidence" value="ECO:0007669"/>
    <property type="project" value="TreeGrafter"/>
</dbReference>
<evidence type="ECO:0000256" key="10">
    <source>
        <dbReference type="ARBA" id="ARBA00023268"/>
    </source>
</evidence>
<feature type="domain" description="Tetrapyrrole methylase" evidence="12">
    <location>
        <begin position="301"/>
        <end position="513"/>
    </location>
</feature>
<dbReference type="InterPro" id="IPR014777">
    <property type="entry name" value="4pyrrole_Mease_sub1"/>
</dbReference>
<dbReference type="SUPFAM" id="SSF51735">
    <property type="entry name" value="NAD(P)-binding Rossmann-fold domains"/>
    <property type="match status" value="1"/>
</dbReference>
<dbReference type="GO" id="GO:0019354">
    <property type="term" value="P:siroheme biosynthetic process"/>
    <property type="evidence" value="ECO:0007669"/>
    <property type="project" value="UniProtKB-UniPathway"/>
</dbReference>
<dbReference type="InterPro" id="IPR006367">
    <property type="entry name" value="Sirohaem_synthase_N"/>
</dbReference>
<comment type="pathway">
    <text evidence="1">Porphyrin-containing compound metabolism; siroheme biosynthesis; sirohydrochlorin from precorrin-2: step 1/1.</text>
</comment>
<dbReference type="PANTHER" id="PTHR45790:SF3">
    <property type="entry name" value="S-ADENOSYL-L-METHIONINE-DEPENDENT UROPORPHYRINOGEN III METHYLTRANSFERASE, CHLOROPLASTIC"/>
    <property type="match status" value="1"/>
</dbReference>
<evidence type="ECO:0000259" key="12">
    <source>
        <dbReference type="Pfam" id="PF00590"/>
    </source>
</evidence>
<evidence type="ECO:0000256" key="5">
    <source>
        <dbReference type="ARBA" id="ARBA00022691"/>
    </source>
</evidence>
<evidence type="ECO:0000256" key="1">
    <source>
        <dbReference type="ARBA" id="ARBA00005010"/>
    </source>
</evidence>
<dbReference type="InterPro" id="IPR000878">
    <property type="entry name" value="4pyrrol_Mease"/>
</dbReference>
<dbReference type="InterPro" id="IPR035996">
    <property type="entry name" value="4pyrrol_Methylase_sf"/>
</dbReference>
<dbReference type="Gene3D" id="3.30.420.180">
    <property type="entry name" value="CobE/GbiG C-terminal domain"/>
    <property type="match status" value="1"/>
</dbReference>
<dbReference type="GO" id="GO:0009236">
    <property type="term" value="P:cobalamin biosynthetic process"/>
    <property type="evidence" value="ECO:0007669"/>
    <property type="project" value="UniProtKB-KW"/>
</dbReference>
<comment type="caution">
    <text evidence="14">The sequence shown here is derived from an EMBL/GenBank/DDBJ whole genome shotgun (WGS) entry which is preliminary data.</text>
</comment>
<dbReference type="CDD" id="cd11642">
    <property type="entry name" value="SUMT"/>
    <property type="match status" value="1"/>
</dbReference>
<dbReference type="FunFam" id="3.30.950.10:FF:000001">
    <property type="entry name" value="Siroheme synthase"/>
    <property type="match status" value="1"/>
</dbReference>
<evidence type="ECO:0000256" key="9">
    <source>
        <dbReference type="ARBA" id="ARBA00023244"/>
    </source>
</evidence>
<dbReference type="InterPro" id="IPR002750">
    <property type="entry name" value="CobE/GbiG_C"/>
</dbReference>
<dbReference type="Pfam" id="PF00590">
    <property type="entry name" value="TP_methylase"/>
    <property type="match status" value="1"/>
</dbReference>
<keyword evidence="9" id="KW-0627">Porphyrin biosynthesis</keyword>
<keyword evidence="2" id="KW-0169">Cobalamin biosynthesis</keyword>
<dbReference type="Pfam" id="PF01890">
    <property type="entry name" value="CbiG_C"/>
    <property type="match status" value="1"/>
</dbReference>
<dbReference type="NCBIfam" id="NF004790">
    <property type="entry name" value="PRK06136.1"/>
    <property type="match status" value="1"/>
</dbReference>
<evidence type="ECO:0000256" key="3">
    <source>
        <dbReference type="ARBA" id="ARBA00022603"/>
    </source>
</evidence>
<dbReference type="Proteomes" id="UP000292507">
    <property type="component" value="Unassembled WGS sequence"/>
</dbReference>
<evidence type="ECO:0000256" key="8">
    <source>
        <dbReference type="ARBA" id="ARBA00023239"/>
    </source>
</evidence>
<dbReference type="InterPro" id="IPR006366">
    <property type="entry name" value="CobA/CysG_C"/>
</dbReference>
<proteinExistence type="predicted"/>
<feature type="domain" description="CobE/GbiG C-terminal" evidence="13">
    <location>
        <begin position="3"/>
        <end position="113"/>
    </location>
</feature>
<name>A0A4V2G258_9ACTN</name>
<dbReference type="NCBIfam" id="TIGR01469">
    <property type="entry name" value="cobA_cysG_Cterm"/>
    <property type="match status" value="1"/>
</dbReference>
<dbReference type="UniPathway" id="UPA00262">
    <property type="reaction ID" value="UER00222"/>
</dbReference>
<dbReference type="RefSeq" id="WP_165400440.1">
    <property type="nucleotide sequence ID" value="NZ_SHKV01000001.1"/>
</dbReference>
<dbReference type="PANTHER" id="PTHR45790">
    <property type="entry name" value="SIROHEME SYNTHASE-RELATED"/>
    <property type="match status" value="1"/>
</dbReference>
<evidence type="ECO:0000256" key="2">
    <source>
        <dbReference type="ARBA" id="ARBA00022573"/>
    </source>
</evidence>
<dbReference type="Gene3D" id="3.30.950.10">
    <property type="entry name" value="Methyltransferase, Cobalt-precorrin-4 Transmethylase, Domain 2"/>
    <property type="match status" value="1"/>
</dbReference>
<evidence type="ECO:0000256" key="7">
    <source>
        <dbReference type="ARBA" id="ARBA00023027"/>
    </source>
</evidence>
<reference evidence="14 15" key="1">
    <citation type="submission" date="2019-02" db="EMBL/GenBank/DDBJ databases">
        <title>Sequencing the genomes of 1000 actinobacteria strains.</title>
        <authorList>
            <person name="Klenk H.-P."/>
        </authorList>
    </citation>
    <scope>NUCLEOTIDE SEQUENCE [LARGE SCALE GENOMIC DNA]</scope>
    <source>
        <strain evidence="14 15">DSM 44509</strain>
    </source>
</reference>
<protein>
    <submittedName>
        <fullName evidence="14">Uroporphyrin-III C-methyltransferase/precorrin-2 dehydrogenase/sirohydrochlorin ferrochelatase</fullName>
    </submittedName>
</protein>
<dbReference type="Gene3D" id="3.40.1010.10">
    <property type="entry name" value="Cobalt-precorrin-4 Transmethylase, Domain 1"/>
    <property type="match status" value="1"/>
</dbReference>
<dbReference type="Gene3D" id="3.40.50.720">
    <property type="entry name" value="NAD(P)-binding Rossmann-like Domain"/>
    <property type="match status" value="1"/>
</dbReference>
<gene>
    <name evidence="14" type="ORF">BKA19_1570</name>
</gene>
<dbReference type="InterPro" id="IPR050161">
    <property type="entry name" value="Siro_Cobalamin_biosynth"/>
</dbReference>
<sequence>MRTVGIGLSSGVSAEEVLAAVDAVLPGAPAPLRLVTLDRRVAEPGLVAAAARRGWALTGHPAEALARVRVPTPSAAVAARVGTPSVAEAAALLDGGALVVGKTVHGRVTVAVALDPSASAPTTTTTKEHPLTPDAAPEVLHPVGLRLSGRPVVVVGGGSAAHRGVVGLLEAGALVTVVAPAVTPALESLAASGALTWRPRAYRPGDLAGAWFALAATGDRGVDGAVAGEAERVRIFCTRTDAPAEGSATLPVTGRSGDLVVSVHGTDDRRTPAAVRDAVLAGLADGTLPVRSPGPRGAGGRVVLVGGGPGDPGLITVRGRQALAEADVVVADHLGPQTLLSSLPADVEVVDASKLPRGRAMAQERINELLVQHARAGRRVVRLKGGDPFVFGRGMEEVEACAAAGVPVEVVPGVTSAVAVPALAGVPVTHRGLTHEFVVVSGHLPPGHPQSLVDWPAVARLRGTVVVLMGVETAPAIAAALVEHGRDPGTPVAVVCEGSTPAQRTIRTTLAGLPAAFAAGDVRPPAVWVVGGVAHFGAPVTSRERSIRQG</sequence>
<keyword evidence="4 14" id="KW-0808">Transferase</keyword>
<dbReference type="SUPFAM" id="SSF159664">
    <property type="entry name" value="CobE/GbiG C-terminal domain-like"/>
    <property type="match status" value="1"/>
</dbReference>
<keyword evidence="15" id="KW-1185">Reference proteome</keyword>
<dbReference type="SUPFAM" id="SSF53790">
    <property type="entry name" value="Tetrapyrrole methylase"/>
    <property type="match status" value="1"/>
</dbReference>
<organism evidence="14 15">
    <name type="scientific">Blastococcus saxobsidens</name>
    <dbReference type="NCBI Taxonomy" id="138336"/>
    <lineage>
        <taxon>Bacteria</taxon>
        <taxon>Bacillati</taxon>
        <taxon>Actinomycetota</taxon>
        <taxon>Actinomycetes</taxon>
        <taxon>Geodermatophilales</taxon>
        <taxon>Geodermatophilaceae</taxon>
        <taxon>Blastococcus</taxon>
    </lineage>
</organism>
<keyword evidence="3 14" id="KW-0489">Methyltransferase</keyword>
<keyword evidence="5" id="KW-0949">S-adenosyl-L-methionine</keyword>
<dbReference type="NCBIfam" id="TIGR01470">
    <property type="entry name" value="cysG_Nterm"/>
    <property type="match status" value="1"/>
</dbReference>
<evidence type="ECO:0000256" key="6">
    <source>
        <dbReference type="ARBA" id="ARBA00023002"/>
    </source>
</evidence>
<dbReference type="InterPro" id="IPR014776">
    <property type="entry name" value="4pyrrole_Mease_sub2"/>
</dbReference>
<evidence type="ECO:0000313" key="14">
    <source>
        <dbReference type="EMBL" id="RZU31886.1"/>
    </source>
</evidence>
<keyword evidence="6" id="KW-0560">Oxidoreductase</keyword>
<evidence type="ECO:0000313" key="15">
    <source>
        <dbReference type="Proteomes" id="UP000292507"/>
    </source>
</evidence>
<dbReference type="FunFam" id="3.40.1010.10:FF:000003">
    <property type="entry name" value="Putative Uroporphyrinogen-III C-methyltransferase"/>
    <property type="match status" value="1"/>
</dbReference>
<dbReference type="GO" id="GO:0032259">
    <property type="term" value="P:methylation"/>
    <property type="evidence" value="ECO:0007669"/>
    <property type="project" value="UniProtKB-KW"/>
</dbReference>
<accession>A0A4V2G258</accession>
<dbReference type="GO" id="GO:0016829">
    <property type="term" value="F:lyase activity"/>
    <property type="evidence" value="ECO:0007669"/>
    <property type="project" value="UniProtKB-KW"/>
</dbReference>
<dbReference type="GO" id="GO:0043115">
    <property type="term" value="F:precorrin-2 dehydrogenase activity"/>
    <property type="evidence" value="ECO:0007669"/>
    <property type="project" value="UniProtKB-EC"/>
</dbReference>
<evidence type="ECO:0000256" key="4">
    <source>
        <dbReference type="ARBA" id="ARBA00022679"/>
    </source>
</evidence>
<comment type="catalytic activity">
    <reaction evidence="11">
        <text>precorrin-2 + NAD(+) = sirohydrochlorin + NADH + 2 H(+)</text>
        <dbReference type="Rhea" id="RHEA:15613"/>
        <dbReference type="ChEBI" id="CHEBI:15378"/>
        <dbReference type="ChEBI" id="CHEBI:57540"/>
        <dbReference type="ChEBI" id="CHEBI:57945"/>
        <dbReference type="ChEBI" id="CHEBI:58351"/>
        <dbReference type="ChEBI" id="CHEBI:58827"/>
        <dbReference type="EC" id="1.3.1.76"/>
    </reaction>
</comment>
<dbReference type="InterPro" id="IPR036291">
    <property type="entry name" value="NAD(P)-bd_dom_sf"/>
</dbReference>
<keyword evidence="8" id="KW-0456">Lyase</keyword>
<dbReference type="EMBL" id="SHKV01000001">
    <property type="protein sequence ID" value="RZU31886.1"/>
    <property type="molecule type" value="Genomic_DNA"/>
</dbReference>
<keyword evidence="10" id="KW-0511">Multifunctional enzyme</keyword>
<keyword evidence="7" id="KW-0520">NAD</keyword>